<accession>A0A1M6JJW6</accession>
<dbReference type="OrthoDB" id="1273722at2"/>
<organism evidence="2 3">
    <name type="scientific">Aquimarina spongiae</name>
    <dbReference type="NCBI Taxonomy" id="570521"/>
    <lineage>
        <taxon>Bacteria</taxon>
        <taxon>Pseudomonadati</taxon>
        <taxon>Bacteroidota</taxon>
        <taxon>Flavobacteriia</taxon>
        <taxon>Flavobacteriales</taxon>
        <taxon>Flavobacteriaceae</taxon>
        <taxon>Aquimarina</taxon>
    </lineage>
</organism>
<dbReference type="InterPro" id="IPR023809">
    <property type="entry name" value="Thiopep_bacteriocin_synth_dom"/>
</dbReference>
<keyword evidence="3" id="KW-1185">Reference proteome</keyword>
<feature type="domain" description="Thiopeptide-type bacteriocin biosynthesis" evidence="1">
    <location>
        <begin position="14"/>
        <end position="281"/>
    </location>
</feature>
<dbReference type="STRING" id="570521.SAMN04488508_109108"/>
<gene>
    <name evidence="2" type="ORF">SAMN04488508_109108</name>
</gene>
<dbReference type="EMBL" id="FQYP01000009">
    <property type="protein sequence ID" value="SHJ47031.1"/>
    <property type="molecule type" value="Genomic_DNA"/>
</dbReference>
<sequence length="297" mass="35640">MSNTQRSFIIGDEWLYYKLYTGPKTADLVLTQIIKPVTDDLLARGVIDKWFFIRYADPKHHIRVRFHYTDINKVGEIINALQPSLATYIQQDLIWKIQIDTYQREIERYGEQTMEVSESLFFYDSKMMVDFLDMIDEEEGEELRWLFSIRAMDTLLDDFGYDEDQKLALMEQLKIGFGKEFGMNKFLKKQMDKKFREEHEKIKEFMVFTRDNNPDYAPIIDVLETRSEQNKTVITEITSQVDKNRLDNLMSSYIHMLMNRLFRSKNRLHEMVLYDLLFRTYKVAWGIRKFKQKAKTS</sequence>
<evidence type="ECO:0000259" key="1">
    <source>
        <dbReference type="Pfam" id="PF14028"/>
    </source>
</evidence>
<dbReference type="Proteomes" id="UP000184432">
    <property type="component" value="Unassembled WGS sequence"/>
</dbReference>
<evidence type="ECO:0000313" key="2">
    <source>
        <dbReference type="EMBL" id="SHJ47031.1"/>
    </source>
</evidence>
<dbReference type="RefSeq" id="WP_073319904.1">
    <property type="nucleotide sequence ID" value="NZ_FQYP01000009.1"/>
</dbReference>
<name>A0A1M6JJW6_9FLAO</name>
<evidence type="ECO:0000313" key="3">
    <source>
        <dbReference type="Proteomes" id="UP000184432"/>
    </source>
</evidence>
<dbReference type="AlphaFoldDB" id="A0A1M6JJW6"/>
<protein>
    <submittedName>
        <fullName evidence="2">Thiopeptide-type bacteriocin biosynthesis domain-containing protein</fullName>
    </submittedName>
</protein>
<dbReference type="Pfam" id="PF14028">
    <property type="entry name" value="Lant_dehydr_C"/>
    <property type="match status" value="1"/>
</dbReference>
<reference evidence="3" key="1">
    <citation type="submission" date="2016-11" db="EMBL/GenBank/DDBJ databases">
        <authorList>
            <person name="Varghese N."/>
            <person name="Submissions S."/>
        </authorList>
    </citation>
    <scope>NUCLEOTIDE SEQUENCE [LARGE SCALE GENOMIC DNA]</scope>
    <source>
        <strain evidence="3">DSM 22623</strain>
    </source>
</reference>
<dbReference type="NCBIfam" id="TIGR03891">
    <property type="entry name" value="thiopep_ocin"/>
    <property type="match status" value="1"/>
</dbReference>
<proteinExistence type="predicted"/>